<accession>A0A0F9EDJ3</accession>
<dbReference type="SUPFAM" id="SSF52172">
    <property type="entry name" value="CheY-like"/>
    <property type="match status" value="1"/>
</dbReference>
<dbReference type="InterPro" id="IPR011006">
    <property type="entry name" value="CheY-like_superfamily"/>
</dbReference>
<sequence length="182" mass="20872">IKEVYDQSLNLERVINSALGESETESPQYDILIIDDDTSTNKVLVDFFRLKTYSSKEVSTGREAIEILQKAERWARKKIIITTPNGFFAQGALDENIYQEHLSGWDNHRLRKKGFTVRGMSGAKLFYSGENSTDSLTKNDGVFSNVRFKPKRLFYMLNGLFQIFTYYVPALAFGLFAVKDKK</sequence>
<evidence type="ECO:0000313" key="2">
    <source>
        <dbReference type="EMBL" id="KKL22098.1"/>
    </source>
</evidence>
<proteinExistence type="predicted"/>
<dbReference type="AlphaFoldDB" id="A0A0F9EDJ3"/>
<keyword evidence="1" id="KW-0812">Transmembrane</keyword>
<evidence type="ECO:0000256" key="1">
    <source>
        <dbReference type="SAM" id="Phobius"/>
    </source>
</evidence>
<dbReference type="EMBL" id="LAZR01037479">
    <property type="protein sequence ID" value="KKL22098.1"/>
    <property type="molecule type" value="Genomic_DNA"/>
</dbReference>
<feature type="non-terminal residue" evidence="2">
    <location>
        <position position="1"/>
    </location>
</feature>
<comment type="caution">
    <text evidence="2">The sequence shown here is derived from an EMBL/GenBank/DDBJ whole genome shotgun (WGS) entry which is preliminary data.</text>
</comment>
<organism evidence="2">
    <name type="scientific">marine sediment metagenome</name>
    <dbReference type="NCBI Taxonomy" id="412755"/>
    <lineage>
        <taxon>unclassified sequences</taxon>
        <taxon>metagenomes</taxon>
        <taxon>ecological metagenomes</taxon>
    </lineage>
</organism>
<reference evidence="2" key="1">
    <citation type="journal article" date="2015" name="Nature">
        <title>Complex archaea that bridge the gap between prokaryotes and eukaryotes.</title>
        <authorList>
            <person name="Spang A."/>
            <person name="Saw J.H."/>
            <person name="Jorgensen S.L."/>
            <person name="Zaremba-Niedzwiedzka K."/>
            <person name="Martijn J."/>
            <person name="Lind A.E."/>
            <person name="van Eijk R."/>
            <person name="Schleper C."/>
            <person name="Guy L."/>
            <person name="Ettema T.J."/>
        </authorList>
    </citation>
    <scope>NUCLEOTIDE SEQUENCE</scope>
</reference>
<name>A0A0F9EDJ3_9ZZZZ</name>
<gene>
    <name evidence="2" type="ORF">LCGC14_2438860</name>
</gene>
<feature type="transmembrane region" description="Helical" evidence="1">
    <location>
        <begin position="153"/>
        <end position="178"/>
    </location>
</feature>
<keyword evidence="1" id="KW-0472">Membrane</keyword>
<dbReference type="Gene3D" id="3.40.50.2300">
    <property type="match status" value="1"/>
</dbReference>
<protein>
    <submittedName>
        <fullName evidence="2">Uncharacterized protein</fullName>
    </submittedName>
</protein>
<keyword evidence="1" id="KW-1133">Transmembrane helix</keyword>